<dbReference type="RefSeq" id="WP_141816199.1">
    <property type="nucleotide sequence ID" value="NZ_VFPL01000001.1"/>
</dbReference>
<dbReference type="CDD" id="cd09019">
    <property type="entry name" value="galactose_mutarotase_like"/>
    <property type="match status" value="1"/>
</dbReference>
<dbReference type="InterPro" id="IPR015443">
    <property type="entry name" value="Aldose_1-epimerase"/>
</dbReference>
<dbReference type="InterPro" id="IPR047215">
    <property type="entry name" value="Galactose_mutarotase-like"/>
</dbReference>
<comment type="similarity">
    <text evidence="4 11">Belongs to the aldose epimerase family.</text>
</comment>
<evidence type="ECO:0000256" key="10">
    <source>
        <dbReference type="ARBA" id="ARBA00023277"/>
    </source>
</evidence>
<evidence type="ECO:0000256" key="9">
    <source>
        <dbReference type="ARBA" id="ARBA00023235"/>
    </source>
</evidence>
<dbReference type="PIRSF" id="PIRSF005096">
    <property type="entry name" value="GALM"/>
    <property type="match status" value="1"/>
</dbReference>
<evidence type="ECO:0000256" key="12">
    <source>
        <dbReference type="PIRSR" id="PIRSR005096-1"/>
    </source>
</evidence>
<evidence type="ECO:0000256" key="13">
    <source>
        <dbReference type="PIRSR" id="PIRSR005096-3"/>
    </source>
</evidence>
<evidence type="ECO:0000256" key="2">
    <source>
        <dbReference type="ARBA" id="ARBA00001913"/>
    </source>
</evidence>
<name>A0A5M9H6Y3_9SPHI</name>
<proteinExistence type="inferred from homology"/>
<dbReference type="GO" id="GO:0006006">
    <property type="term" value="P:glucose metabolic process"/>
    <property type="evidence" value="ECO:0007669"/>
    <property type="project" value="TreeGrafter"/>
</dbReference>
<feature type="binding site" evidence="13">
    <location>
        <begin position="183"/>
        <end position="185"/>
    </location>
    <ligand>
        <name>beta-D-galactose</name>
        <dbReference type="ChEBI" id="CHEBI:27667"/>
    </ligand>
</feature>
<comment type="pathway">
    <text evidence="3 11">Carbohydrate metabolism; hexose metabolism.</text>
</comment>
<keyword evidence="8" id="KW-0106">Calcium</keyword>
<dbReference type="Gene3D" id="2.70.98.10">
    <property type="match status" value="1"/>
</dbReference>
<evidence type="ECO:0000256" key="7">
    <source>
        <dbReference type="ARBA" id="ARBA00014165"/>
    </source>
</evidence>
<evidence type="ECO:0000256" key="3">
    <source>
        <dbReference type="ARBA" id="ARBA00005028"/>
    </source>
</evidence>
<evidence type="ECO:0000256" key="4">
    <source>
        <dbReference type="ARBA" id="ARBA00006206"/>
    </source>
</evidence>
<dbReference type="Pfam" id="PF01263">
    <property type="entry name" value="Aldose_epim"/>
    <property type="match status" value="1"/>
</dbReference>
<gene>
    <name evidence="14" type="ORF">F1649_13450</name>
</gene>
<keyword evidence="9 11" id="KW-0413">Isomerase</keyword>
<keyword evidence="15" id="KW-1185">Reference proteome</keyword>
<accession>A0A5M9H6Y3</accession>
<sequence length="349" mass="38883">MNLQISSNLAISSKSWGQHKGEELVLLKIENKAGAYVELTNYGASVVSIVVPDKHNKPGNVVLGFPGPEGYVEDSCYIGATVGRFANRIAGASFMLDGISWQLDKNEYGHSNHGGKDGFNSKVFKFRVSEDSVYFNLKSNDGDGGYPGNLDFTVRYQWTDNCELLISYSAFTDKLTVANFTNHSYFNLSGRNTKIGNHELTVYSQRILELRTDYIPTGRVVPTGALTLDGRKIKEKLRKKGNTLLGVNHYYILDPSTDGHLQLAAKLSEEESGRMLRVYTTYPGLMVYTGDFLKSRLAGHLHRAYESFDGLCLECQYYPDSPNHPAFPSTALNPGQLYNHQILFTFSLV</sequence>
<feature type="active site" description="Proton donor" evidence="12">
    <location>
        <position position="183"/>
    </location>
</feature>
<feature type="active site" description="Proton acceptor" evidence="12">
    <location>
        <position position="314"/>
    </location>
</feature>
<feature type="binding site" evidence="13">
    <location>
        <begin position="87"/>
        <end position="88"/>
    </location>
    <ligand>
        <name>beta-D-galactose</name>
        <dbReference type="ChEBI" id="CHEBI:27667"/>
    </ligand>
</feature>
<evidence type="ECO:0000256" key="1">
    <source>
        <dbReference type="ARBA" id="ARBA00001614"/>
    </source>
</evidence>
<evidence type="ECO:0000256" key="8">
    <source>
        <dbReference type="ARBA" id="ARBA00022837"/>
    </source>
</evidence>
<dbReference type="GO" id="GO:0033499">
    <property type="term" value="P:galactose catabolic process via UDP-galactose, Leloir pathway"/>
    <property type="evidence" value="ECO:0007669"/>
    <property type="project" value="TreeGrafter"/>
</dbReference>
<dbReference type="UniPathway" id="UPA00242"/>
<dbReference type="InterPro" id="IPR011013">
    <property type="entry name" value="Gal_mutarotase_sf_dom"/>
</dbReference>
<evidence type="ECO:0000256" key="11">
    <source>
        <dbReference type="PIRNR" id="PIRNR005096"/>
    </source>
</evidence>
<dbReference type="InterPro" id="IPR018052">
    <property type="entry name" value="Ald1_epimerase_CS"/>
</dbReference>
<evidence type="ECO:0000256" key="6">
    <source>
        <dbReference type="ARBA" id="ARBA00013185"/>
    </source>
</evidence>
<comment type="subunit">
    <text evidence="5">Monomer.</text>
</comment>
<dbReference type="OrthoDB" id="9779408at2"/>
<dbReference type="PROSITE" id="PS00545">
    <property type="entry name" value="ALDOSE_1_EPIMERASE"/>
    <property type="match status" value="1"/>
</dbReference>
<evidence type="ECO:0000313" key="15">
    <source>
        <dbReference type="Proteomes" id="UP000322918"/>
    </source>
</evidence>
<dbReference type="EC" id="5.1.3.3" evidence="6 11"/>
<dbReference type="Proteomes" id="UP000322918">
    <property type="component" value="Unassembled WGS sequence"/>
</dbReference>
<dbReference type="GO" id="GO:0004034">
    <property type="term" value="F:aldose 1-epimerase activity"/>
    <property type="evidence" value="ECO:0007669"/>
    <property type="project" value="UniProtKB-EC"/>
</dbReference>
<reference evidence="14 15" key="1">
    <citation type="submission" date="2019-09" db="EMBL/GenBank/DDBJ databases">
        <title>Pararcticibacter amylolyticus gen. nov., sp. nov., isolated from a rottenly hemp rope, and reclassification of Pedobacter tournemirensis as Pararcticibacter tournemirensis comb. nov.</title>
        <authorList>
            <person name="Cai Y."/>
        </authorList>
    </citation>
    <scope>NUCLEOTIDE SEQUENCE [LARGE SCALE GENOMIC DNA]</scope>
    <source>
        <strain evidence="14 15">TF5-37.2-LB10</strain>
    </source>
</reference>
<dbReference type="InterPro" id="IPR008183">
    <property type="entry name" value="Aldose_1/G6P_1-epimerase"/>
</dbReference>
<dbReference type="InterPro" id="IPR014718">
    <property type="entry name" value="GH-type_carb-bd"/>
</dbReference>
<comment type="cofactor">
    <cofactor evidence="2">
        <name>Ca(2+)</name>
        <dbReference type="ChEBI" id="CHEBI:29108"/>
    </cofactor>
</comment>
<evidence type="ECO:0000313" key="14">
    <source>
        <dbReference type="EMBL" id="KAA8481915.1"/>
    </source>
</evidence>
<comment type="caution">
    <text evidence="14">The sequence shown here is derived from an EMBL/GenBank/DDBJ whole genome shotgun (WGS) entry which is preliminary data.</text>
</comment>
<comment type="catalytic activity">
    <reaction evidence="1 11">
        <text>alpha-D-glucose = beta-D-glucose</text>
        <dbReference type="Rhea" id="RHEA:10264"/>
        <dbReference type="ChEBI" id="CHEBI:15903"/>
        <dbReference type="ChEBI" id="CHEBI:17925"/>
        <dbReference type="EC" id="5.1.3.3"/>
    </reaction>
</comment>
<organism evidence="14 15">
    <name type="scientific">Arcticibacter tournemirensis</name>
    <dbReference type="NCBI Taxonomy" id="699437"/>
    <lineage>
        <taxon>Bacteria</taxon>
        <taxon>Pseudomonadati</taxon>
        <taxon>Bacteroidota</taxon>
        <taxon>Sphingobacteriia</taxon>
        <taxon>Sphingobacteriales</taxon>
        <taxon>Sphingobacteriaceae</taxon>
        <taxon>Arcticibacter</taxon>
    </lineage>
</organism>
<dbReference type="PANTHER" id="PTHR10091">
    <property type="entry name" value="ALDOSE-1-EPIMERASE"/>
    <property type="match status" value="1"/>
</dbReference>
<protein>
    <recommendedName>
        <fullName evidence="7 11">Aldose 1-epimerase</fullName>
        <ecNumber evidence="6 11">5.1.3.3</ecNumber>
    </recommendedName>
</protein>
<dbReference type="PANTHER" id="PTHR10091:SF0">
    <property type="entry name" value="GALACTOSE MUTAROTASE"/>
    <property type="match status" value="1"/>
</dbReference>
<dbReference type="GO" id="GO:0030246">
    <property type="term" value="F:carbohydrate binding"/>
    <property type="evidence" value="ECO:0007669"/>
    <property type="project" value="InterPro"/>
</dbReference>
<dbReference type="SUPFAM" id="SSF74650">
    <property type="entry name" value="Galactose mutarotase-like"/>
    <property type="match status" value="1"/>
</dbReference>
<dbReference type="NCBIfam" id="NF008277">
    <property type="entry name" value="PRK11055.1"/>
    <property type="match status" value="1"/>
</dbReference>
<dbReference type="GO" id="GO:0005737">
    <property type="term" value="C:cytoplasm"/>
    <property type="evidence" value="ECO:0007669"/>
    <property type="project" value="TreeGrafter"/>
</dbReference>
<evidence type="ECO:0000256" key="5">
    <source>
        <dbReference type="ARBA" id="ARBA00011245"/>
    </source>
</evidence>
<dbReference type="AlphaFoldDB" id="A0A5M9H6Y3"/>
<keyword evidence="10 11" id="KW-0119">Carbohydrate metabolism</keyword>
<dbReference type="EMBL" id="VWNE01000020">
    <property type="protein sequence ID" value="KAA8481915.1"/>
    <property type="molecule type" value="Genomic_DNA"/>
</dbReference>